<evidence type="ECO:0000256" key="2">
    <source>
        <dbReference type="ARBA" id="ARBA00005236"/>
    </source>
</evidence>
<gene>
    <name evidence="10" type="ORF">FHG85_00665</name>
</gene>
<comment type="subcellular location">
    <subcellularLocation>
        <location evidence="1">Cell membrane</location>
        <topology evidence="1">Multi-pass membrane protein</topology>
    </subcellularLocation>
</comment>
<evidence type="ECO:0000259" key="8">
    <source>
        <dbReference type="Pfam" id="PF02687"/>
    </source>
</evidence>
<protein>
    <submittedName>
        <fullName evidence="10">ABC transporter permease</fullName>
    </submittedName>
</protein>
<dbReference type="GO" id="GO:0098797">
    <property type="term" value="C:plasma membrane protein complex"/>
    <property type="evidence" value="ECO:0007669"/>
    <property type="project" value="TreeGrafter"/>
</dbReference>
<evidence type="ECO:0000259" key="9">
    <source>
        <dbReference type="Pfam" id="PF12704"/>
    </source>
</evidence>
<name>A0A7D4BIK1_9BACT</name>
<dbReference type="RefSeq" id="WP_173072354.1">
    <property type="nucleotide sequence ID" value="NZ_CP041345.1"/>
</dbReference>
<feature type="transmembrane region" description="Helical" evidence="7">
    <location>
        <begin position="25"/>
        <end position="47"/>
    </location>
</feature>
<evidence type="ECO:0000256" key="1">
    <source>
        <dbReference type="ARBA" id="ARBA00004651"/>
    </source>
</evidence>
<dbReference type="InterPro" id="IPR003838">
    <property type="entry name" value="ABC3_permease_C"/>
</dbReference>
<feature type="transmembrane region" description="Helical" evidence="7">
    <location>
        <begin position="386"/>
        <end position="405"/>
    </location>
</feature>
<keyword evidence="5 7" id="KW-1133">Transmembrane helix</keyword>
<dbReference type="PANTHER" id="PTHR30489">
    <property type="entry name" value="LIPOPROTEIN-RELEASING SYSTEM TRANSMEMBRANE PROTEIN LOLE"/>
    <property type="match status" value="1"/>
</dbReference>
<dbReference type="Pfam" id="PF02687">
    <property type="entry name" value="FtsX"/>
    <property type="match status" value="1"/>
</dbReference>
<evidence type="ECO:0000256" key="6">
    <source>
        <dbReference type="ARBA" id="ARBA00023136"/>
    </source>
</evidence>
<dbReference type="KEGG" id="ttz:FHG85_00665"/>
<keyword evidence="3" id="KW-1003">Cell membrane</keyword>
<dbReference type="InterPro" id="IPR025857">
    <property type="entry name" value="MacB_PCD"/>
</dbReference>
<feature type="domain" description="MacB-like periplasmic core" evidence="9">
    <location>
        <begin position="28"/>
        <end position="212"/>
    </location>
</feature>
<evidence type="ECO:0000256" key="5">
    <source>
        <dbReference type="ARBA" id="ARBA00022989"/>
    </source>
</evidence>
<evidence type="ECO:0000256" key="7">
    <source>
        <dbReference type="SAM" id="Phobius"/>
    </source>
</evidence>
<accession>A0A7D4BIK1</accession>
<dbReference type="GO" id="GO:0044874">
    <property type="term" value="P:lipoprotein localization to outer membrane"/>
    <property type="evidence" value="ECO:0007669"/>
    <property type="project" value="TreeGrafter"/>
</dbReference>
<evidence type="ECO:0000313" key="11">
    <source>
        <dbReference type="Proteomes" id="UP000500961"/>
    </source>
</evidence>
<feature type="transmembrane region" description="Helical" evidence="7">
    <location>
        <begin position="280"/>
        <end position="304"/>
    </location>
</feature>
<evidence type="ECO:0000256" key="3">
    <source>
        <dbReference type="ARBA" id="ARBA00022475"/>
    </source>
</evidence>
<keyword evidence="6 7" id="KW-0472">Membrane</keyword>
<comment type="similarity">
    <text evidence="2">Belongs to the ABC-4 integral membrane protein family. LolC/E subfamily.</text>
</comment>
<evidence type="ECO:0000313" key="10">
    <source>
        <dbReference type="EMBL" id="QKG78839.1"/>
    </source>
</evidence>
<dbReference type="Proteomes" id="UP000500961">
    <property type="component" value="Chromosome"/>
</dbReference>
<reference evidence="10 11" key="1">
    <citation type="submission" date="2019-07" db="EMBL/GenBank/DDBJ databases">
        <title>Thalassofilum flectens gen. nov., sp. nov., a novel moderate thermophilic anaerobe from a shallow sea hot spring in Kunashir Island (Russia), representing a new family in the order Bacteroidales, and proposal of Thalassofilacea fam. nov.</title>
        <authorList>
            <person name="Kochetkova T.V."/>
            <person name="Podosokorskaya O.A."/>
            <person name="Novikov A."/>
            <person name="Elcheninov A.G."/>
            <person name="Toshchakov S.V."/>
            <person name="Kublanov I.V."/>
        </authorList>
    </citation>
    <scope>NUCLEOTIDE SEQUENCE [LARGE SCALE GENOMIC DNA]</scope>
    <source>
        <strain evidence="10 11">38-H</strain>
    </source>
</reference>
<dbReference type="AlphaFoldDB" id="A0A7D4BIK1"/>
<dbReference type="EMBL" id="CP041345">
    <property type="protein sequence ID" value="QKG78839.1"/>
    <property type="molecule type" value="Genomic_DNA"/>
</dbReference>
<dbReference type="PANTHER" id="PTHR30489:SF0">
    <property type="entry name" value="LIPOPROTEIN-RELEASING SYSTEM TRANSMEMBRANE PROTEIN LOLE"/>
    <property type="match status" value="1"/>
</dbReference>
<keyword evidence="4 7" id="KW-0812">Transmembrane</keyword>
<organism evidence="10 11">
    <name type="scientific">Tenuifilum thalassicum</name>
    <dbReference type="NCBI Taxonomy" id="2590900"/>
    <lineage>
        <taxon>Bacteria</taxon>
        <taxon>Pseudomonadati</taxon>
        <taxon>Bacteroidota</taxon>
        <taxon>Bacteroidia</taxon>
        <taxon>Bacteroidales</taxon>
        <taxon>Tenuifilaceae</taxon>
        <taxon>Tenuifilum</taxon>
    </lineage>
</organism>
<dbReference type="Pfam" id="PF12704">
    <property type="entry name" value="MacB_PCD"/>
    <property type="match status" value="1"/>
</dbReference>
<feature type="transmembrane region" description="Helical" evidence="7">
    <location>
        <begin position="327"/>
        <end position="352"/>
    </location>
</feature>
<sequence>MVKFEQFIAKRFLKGTDRKSLSRPFIRITIASVALSVAVMIVAIAVITGFKREIKNKVVGFGSHIQITNYDSNQSLETTPIPTDLPFINDVLKIKGITHIQRFAIKAGIIKTDTDIQGVVLKGIAPDFDWAFFKKNLVDGDTITLSDSSTTNQTVISKTLADLLKLKVGDTYDMFFVQEPPRYRRFTVAGIYDTKMVEFDKMFVLCDIKHIQKLNGWANNQATGLEILVDDIDRVDDLWVDVDDIVGFIFLDDGSRLKVQSIIDKYPNIFDWLNLQDVNAIVLIVLMMLVAGINMISGLLIVILEKTQTIGLLKSIGASNKSVRRVFLFQSAFIMLRGLLIGTIVGLLLCWLQKEFGIIKLDETFYFLSVVPINIVWWHVLLLNVLAFFIGIAMLVVPSMVISRISPEKTLKFE</sequence>
<feature type="domain" description="ABC3 transporter permease C-terminal" evidence="8">
    <location>
        <begin position="281"/>
        <end position="407"/>
    </location>
</feature>
<evidence type="ECO:0000256" key="4">
    <source>
        <dbReference type="ARBA" id="ARBA00022692"/>
    </source>
</evidence>
<proteinExistence type="inferred from homology"/>
<keyword evidence="11" id="KW-1185">Reference proteome</keyword>
<dbReference type="InterPro" id="IPR051447">
    <property type="entry name" value="Lipoprotein-release_system"/>
</dbReference>